<dbReference type="EMBL" id="CP058690">
    <property type="protein sequence ID" value="QLH15540.1"/>
    <property type="molecule type" value="Genomic_DNA"/>
</dbReference>
<dbReference type="InterPro" id="IPR038379">
    <property type="entry name" value="SecE_sf"/>
</dbReference>
<dbReference type="Proteomes" id="UP000509322">
    <property type="component" value="Chromosome 2"/>
</dbReference>
<dbReference type="HAMAP" id="MF_00422">
    <property type="entry name" value="SecE"/>
    <property type="match status" value="1"/>
</dbReference>
<sequence>MPAGAGYLTRCKTEGKSMANPVQFISQVRAELGKITWPTRREVVTTTIMVFIMATLASIFFFLVDLLIKTGLSVVINLVGS</sequence>
<name>A0A7H9BVW1_PARPN</name>
<dbReference type="InterPro" id="IPR005807">
    <property type="entry name" value="SecE_bac"/>
</dbReference>
<dbReference type="NCBIfam" id="TIGR00964">
    <property type="entry name" value="secE_bact"/>
    <property type="match status" value="1"/>
</dbReference>
<dbReference type="Gene3D" id="1.20.5.1030">
    <property type="entry name" value="Preprotein translocase secy subunit"/>
    <property type="match status" value="1"/>
</dbReference>
<reference evidence="10 12" key="1">
    <citation type="submission" date="2019-01" db="EMBL/GenBank/DDBJ databases">
        <title>Complete Genome Sequence and Annotation of the Paracoccus pantotrophus type strain DSM 2944.</title>
        <authorList>
            <person name="Bockwoldt J.A."/>
            <person name="Zimmermann M."/>
            <person name="Tiso T."/>
            <person name="Blank L.M."/>
        </authorList>
    </citation>
    <scope>NUCLEOTIDE SEQUENCE [LARGE SCALE GENOMIC DNA]</scope>
    <source>
        <strain evidence="10 12">DSM 2944</strain>
    </source>
</reference>
<protein>
    <recommendedName>
        <fullName evidence="9">Protein translocase subunit SecE</fullName>
    </recommendedName>
</protein>
<evidence type="ECO:0000256" key="2">
    <source>
        <dbReference type="ARBA" id="ARBA00022448"/>
    </source>
</evidence>
<dbReference type="GO" id="GO:0006605">
    <property type="term" value="P:protein targeting"/>
    <property type="evidence" value="ECO:0007669"/>
    <property type="project" value="UniProtKB-UniRule"/>
</dbReference>
<evidence type="ECO:0000256" key="6">
    <source>
        <dbReference type="ARBA" id="ARBA00022989"/>
    </source>
</evidence>
<keyword evidence="3 9" id="KW-1003">Cell membrane</keyword>
<dbReference type="Pfam" id="PF00584">
    <property type="entry name" value="SecE"/>
    <property type="match status" value="1"/>
</dbReference>
<proteinExistence type="inferred from homology"/>
<dbReference type="GO" id="GO:0009306">
    <property type="term" value="P:protein secretion"/>
    <property type="evidence" value="ECO:0007669"/>
    <property type="project" value="UniProtKB-UniRule"/>
</dbReference>
<dbReference type="EMBL" id="CP044426">
    <property type="protein sequence ID" value="QFG37986.1"/>
    <property type="molecule type" value="Genomic_DNA"/>
</dbReference>
<comment type="similarity">
    <text evidence="9">Belongs to the SecE/SEC61-gamma family.</text>
</comment>
<keyword evidence="2 9" id="KW-0813">Transport</keyword>
<keyword evidence="6 9" id="KW-1133">Transmembrane helix</keyword>
<dbReference type="InterPro" id="IPR001901">
    <property type="entry name" value="Translocase_SecE/Sec61-g"/>
</dbReference>
<dbReference type="GO" id="GO:0005886">
    <property type="term" value="C:plasma membrane"/>
    <property type="evidence" value="ECO:0007669"/>
    <property type="project" value="UniProtKB-SubCell"/>
</dbReference>
<dbReference type="PANTHER" id="PTHR33910:SF1">
    <property type="entry name" value="PROTEIN TRANSLOCASE SUBUNIT SECE"/>
    <property type="match status" value="1"/>
</dbReference>
<dbReference type="GO" id="GO:0008320">
    <property type="term" value="F:protein transmembrane transporter activity"/>
    <property type="evidence" value="ECO:0007669"/>
    <property type="project" value="UniProtKB-UniRule"/>
</dbReference>
<keyword evidence="8 9" id="KW-0472">Membrane</keyword>
<dbReference type="PANTHER" id="PTHR33910">
    <property type="entry name" value="PROTEIN TRANSLOCASE SUBUNIT SECE"/>
    <property type="match status" value="1"/>
</dbReference>
<dbReference type="Proteomes" id="UP000326453">
    <property type="component" value="Chromosome 1"/>
</dbReference>
<evidence type="ECO:0000313" key="12">
    <source>
        <dbReference type="Proteomes" id="UP000326453"/>
    </source>
</evidence>
<dbReference type="GO" id="GO:0043952">
    <property type="term" value="P:protein transport by the Sec complex"/>
    <property type="evidence" value="ECO:0007669"/>
    <property type="project" value="UniProtKB-UniRule"/>
</dbReference>
<comment type="function">
    <text evidence="9">Essential subunit of the Sec protein translocation channel SecYEG. Clamps together the 2 halves of SecY. May contact the channel plug during translocation.</text>
</comment>
<dbReference type="OrthoDB" id="9812738at2"/>
<keyword evidence="5 9" id="KW-0653">Protein transport</keyword>
<reference evidence="11 13" key="2">
    <citation type="submission" date="2020-07" db="EMBL/GenBank/DDBJ databases">
        <title>The complete genome of Paracoccus pantotrophus ACCC 10489.</title>
        <authorList>
            <person name="Si Y."/>
        </authorList>
    </citation>
    <scope>NUCLEOTIDE SEQUENCE [LARGE SCALE GENOMIC DNA]</scope>
    <source>
        <strain evidence="13">ACCC 10489</strain>
        <strain evidence="11">ACCC10489</strain>
    </source>
</reference>
<dbReference type="KEGG" id="ppan:ESD82_18155"/>
<evidence type="ECO:0000256" key="4">
    <source>
        <dbReference type="ARBA" id="ARBA00022692"/>
    </source>
</evidence>
<dbReference type="AlphaFoldDB" id="A0A7H9BVW1"/>
<keyword evidence="4 9" id="KW-0812">Transmembrane</keyword>
<comment type="subcellular location">
    <subcellularLocation>
        <location evidence="9">Cell membrane</location>
        <topology evidence="9">Single-pass membrane protein</topology>
    </subcellularLocation>
    <subcellularLocation>
        <location evidence="1">Membrane</location>
    </subcellularLocation>
</comment>
<evidence type="ECO:0000256" key="8">
    <source>
        <dbReference type="ARBA" id="ARBA00023136"/>
    </source>
</evidence>
<organism evidence="11 13">
    <name type="scientific">Paracoccus pantotrophus</name>
    <name type="common">Thiosphaera pantotropha</name>
    <dbReference type="NCBI Taxonomy" id="82367"/>
    <lineage>
        <taxon>Bacteria</taxon>
        <taxon>Pseudomonadati</taxon>
        <taxon>Pseudomonadota</taxon>
        <taxon>Alphaproteobacteria</taxon>
        <taxon>Rhodobacterales</taxon>
        <taxon>Paracoccaceae</taxon>
        <taxon>Paracoccus</taxon>
    </lineage>
</organism>
<comment type="subunit">
    <text evidence="9">Component of the Sec protein translocase complex. Heterotrimer consisting of SecY, SecE and SecG subunits. The heterotrimers can form oligomers, although 1 heterotrimer is thought to be able to translocate proteins. Interacts with the ribosome. Interacts with SecDF, and other proteins may be involved. Interacts with SecA.</text>
</comment>
<evidence type="ECO:0000256" key="3">
    <source>
        <dbReference type="ARBA" id="ARBA00022475"/>
    </source>
</evidence>
<evidence type="ECO:0000256" key="5">
    <source>
        <dbReference type="ARBA" id="ARBA00022927"/>
    </source>
</evidence>
<evidence type="ECO:0000313" key="13">
    <source>
        <dbReference type="Proteomes" id="UP000509322"/>
    </source>
</evidence>
<evidence type="ECO:0000256" key="7">
    <source>
        <dbReference type="ARBA" id="ARBA00023010"/>
    </source>
</evidence>
<feature type="transmembrane region" description="Helical" evidence="9">
    <location>
        <begin position="48"/>
        <end position="68"/>
    </location>
</feature>
<evidence type="ECO:0000313" key="10">
    <source>
        <dbReference type="EMBL" id="QFG37986.1"/>
    </source>
</evidence>
<accession>A0A7H9BVW1</accession>
<evidence type="ECO:0000256" key="1">
    <source>
        <dbReference type="ARBA" id="ARBA00004370"/>
    </source>
</evidence>
<gene>
    <name evidence="9 11" type="primary">secE</name>
    <name evidence="10" type="ORF">ESD82_18155</name>
    <name evidence="11" type="ORF">HYQ43_15320</name>
</gene>
<evidence type="ECO:0000256" key="9">
    <source>
        <dbReference type="HAMAP-Rule" id="MF_00422"/>
    </source>
</evidence>
<keyword evidence="7 9" id="KW-0811">Translocation</keyword>
<evidence type="ECO:0000313" key="11">
    <source>
        <dbReference type="EMBL" id="QLH15540.1"/>
    </source>
</evidence>
<dbReference type="GO" id="GO:0065002">
    <property type="term" value="P:intracellular protein transmembrane transport"/>
    <property type="evidence" value="ECO:0007669"/>
    <property type="project" value="UniProtKB-UniRule"/>
</dbReference>